<dbReference type="EMBL" id="CAJFCJ010000009">
    <property type="protein sequence ID" value="CAD5119146.1"/>
    <property type="molecule type" value="Genomic_DNA"/>
</dbReference>
<organism evidence="2 3">
    <name type="scientific">Dimorphilus gyrociliatus</name>
    <dbReference type="NCBI Taxonomy" id="2664684"/>
    <lineage>
        <taxon>Eukaryota</taxon>
        <taxon>Metazoa</taxon>
        <taxon>Spiralia</taxon>
        <taxon>Lophotrochozoa</taxon>
        <taxon>Annelida</taxon>
        <taxon>Polychaeta</taxon>
        <taxon>Polychaeta incertae sedis</taxon>
        <taxon>Dinophilidae</taxon>
        <taxon>Dimorphilus</taxon>
    </lineage>
</organism>
<dbReference type="AlphaFoldDB" id="A0A7I8VT57"/>
<proteinExistence type="predicted"/>
<keyword evidence="3" id="KW-1185">Reference proteome</keyword>
<sequence>MKQKKIGISVSKLMVGEERSTNSKQLVKKLKNSRLPDKRSPSGTPRSSLRRRRDNKLSISSEETEAEIFRPPPQPIRKDVVDRPDRPSLRRKSVSFLIDDDKKDKPSEALRTFRSKRRGSLPDASCDFNKVLEEIESEKNCT</sequence>
<evidence type="ECO:0000313" key="3">
    <source>
        <dbReference type="Proteomes" id="UP000549394"/>
    </source>
</evidence>
<gene>
    <name evidence="2" type="ORF">DGYR_LOCUS7431</name>
</gene>
<comment type="caution">
    <text evidence="2">The sequence shown here is derived from an EMBL/GenBank/DDBJ whole genome shotgun (WGS) entry which is preliminary data.</text>
</comment>
<feature type="region of interest" description="Disordered" evidence="1">
    <location>
        <begin position="29"/>
        <end position="101"/>
    </location>
</feature>
<reference evidence="2 3" key="1">
    <citation type="submission" date="2020-08" db="EMBL/GenBank/DDBJ databases">
        <authorList>
            <person name="Hejnol A."/>
        </authorList>
    </citation>
    <scope>NUCLEOTIDE SEQUENCE [LARGE SCALE GENOMIC DNA]</scope>
</reference>
<feature type="compositionally biased region" description="Basic and acidic residues" evidence="1">
    <location>
        <begin position="76"/>
        <end position="88"/>
    </location>
</feature>
<evidence type="ECO:0000256" key="1">
    <source>
        <dbReference type="SAM" id="MobiDB-lite"/>
    </source>
</evidence>
<dbReference type="Proteomes" id="UP000549394">
    <property type="component" value="Unassembled WGS sequence"/>
</dbReference>
<evidence type="ECO:0000313" key="2">
    <source>
        <dbReference type="EMBL" id="CAD5119146.1"/>
    </source>
</evidence>
<protein>
    <submittedName>
        <fullName evidence="2">Uncharacterized protein</fullName>
    </submittedName>
</protein>
<name>A0A7I8VT57_9ANNE</name>
<accession>A0A7I8VT57</accession>